<keyword evidence="1" id="KW-0732">Signal</keyword>
<dbReference type="Proteomes" id="UP000076079">
    <property type="component" value="Chromosome"/>
</dbReference>
<dbReference type="PROSITE" id="PS51257">
    <property type="entry name" value="PROKAR_LIPOPROTEIN"/>
    <property type="match status" value="1"/>
</dbReference>
<dbReference type="GO" id="GO:0009055">
    <property type="term" value="F:electron transfer activity"/>
    <property type="evidence" value="ECO:0007669"/>
    <property type="project" value="InterPro"/>
</dbReference>
<protein>
    <recommendedName>
        <fullName evidence="4">Cytochrome c domain-containing protein</fullName>
    </recommendedName>
</protein>
<organism evidence="2 3">
    <name type="scientific">Luteitalea pratensis</name>
    <dbReference type="NCBI Taxonomy" id="1855912"/>
    <lineage>
        <taxon>Bacteria</taxon>
        <taxon>Pseudomonadati</taxon>
        <taxon>Acidobacteriota</taxon>
        <taxon>Vicinamibacteria</taxon>
        <taxon>Vicinamibacterales</taxon>
        <taxon>Vicinamibacteraceae</taxon>
        <taxon>Luteitalea</taxon>
    </lineage>
</organism>
<keyword evidence="3" id="KW-1185">Reference proteome</keyword>
<sequence length="154" mass="16430" precursor="true">MTRRLLAPSALALCLCVLGFAAGCDEKLSDVAGPTPGLDPTFSSIQENIFESSDSSGRAACIQCHTRQGGRNPPLGLSLDHDVAYQSLVGVPSVGKPGAVRVIPSDAENSYMVHKLEGRSDIVGQRMPRTAGPFLTEGQIRIIRRWIDQGAQNN</sequence>
<proteinExistence type="predicted"/>
<dbReference type="SUPFAM" id="SSF46626">
    <property type="entry name" value="Cytochrome c"/>
    <property type="match status" value="1"/>
</dbReference>
<dbReference type="STRING" id="1855912.LuPra_00343"/>
<dbReference type="KEGG" id="abac:LuPra_00343"/>
<dbReference type="RefSeq" id="WP_110169161.1">
    <property type="nucleotide sequence ID" value="NZ_CP015136.1"/>
</dbReference>
<feature type="signal peptide" evidence="1">
    <location>
        <begin position="1"/>
        <end position="21"/>
    </location>
</feature>
<reference evidence="2 3" key="1">
    <citation type="journal article" date="2016" name="Genome Announc.">
        <title>First Complete Genome Sequence of a Subdivision 6 Acidobacterium Strain.</title>
        <authorList>
            <person name="Huang S."/>
            <person name="Vieira S."/>
            <person name="Bunk B."/>
            <person name="Riedel T."/>
            <person name="Sproer C."/>
            <person name="Overmann J."/>
        </authorList>
    </citation>
    <scope>NUCLEOTIDE SEQUENCE [LARGE SCALE GENOMIC DNA]</scope>
    <source>
        <strain evidence="3">DSM 100886 HEG_-6_39</strain>
    </source>
</reference>
<evidence type="ECO:0000256" key="1">
    <source>
        <dbReference type="SAM" id="SignalP"/>
    </source>
</evidence>
<feature type="chain" id="PRO_5007511279" description="Cytochrome c domain-containing protein" evidence="1">
    <location>
        <begin position="22"/>
        <end position="154"/>
    </location>
</feature>
<name>A0A143PFI2_LUTPR</name>
<dbReference type="EMBL" id="CP015136">
    <property type="protein sequence ID" value="AMY07176.1"/>
    <property type="molecule type" value="Genomic_DNA"/>
</dbReference>
<accession>A0A143PFI2</accession>
<reference evidence="3" key="2">
    <citation type="submission" date="2016-04" db="EMBL/GenBank/DDBJ databases">
        <title>First Complete Genome Sequence of a Subdivision 6 Acidobacterium.</title>
        <authorList>
            <person name="Huang S."/>
            <person name="Vieira S."/>
            <person name="Bunk B."/>
            <person name="Riedel T."/>
            <person name="Sproeer C."/>
            <person name="Overmann J."/>
        </authorList>
    </citation>
    <scope>NUCLEOTIDE SEQUENCE [LARGE SCALE GENOMIC DNA]</scope>
    <source>
        <strain evidence="3">DSM 100886 HEG_-6_39</strain>
    </source>
</reference>
<dbReference type="AlphaFoldDB" id="A0A143PFI2"/>
<dbReference type="GO" id="GO:0020037">
    <property type="term" value="F:heme binding"/>
    <property type="evidence" value="ECO:0007669"/>
    <property type="project" value="InterPro"/>
</dbReference>
<evidence type="ECO:0008006" key="4">
    <source>
        <dbReference type="Google" id="ProtNLM"/>
    </source>
</evidence>
<evidence type="ECO:0000313" key="2">
    <source>
        <dbReference type="EMBL" id="AMY07176.1"/>
    </source>
</evidence>
<gene>
    <name evidence="2" type="ORF">LuPra_00343</name>
</gene>
<evidence type="ECO:0000313" key="3">
    <source>
        <dbReference type="Proteomes" id="UP000076079"/>
    </source>
</evidence>
<dbReference type="InterPro" id="IPR036909">
    <property type="entry name" value="Cyt_c-like_dom_sf"/>
</dbReference>
<dbReference type="OrthoDB" id="9809746at2"/>